<protein>
    <submittedName>
        <fullName evidence="1">Uncharacterized protein</fullName>
    </submittedName>
</protein>
<keyword evidence="2" id="KW-1185">Reference proteome</keyword>
<gene>
    <name evidence="1" type="ORF">C2G38_2228234</name>
</gene>
<evidence type="ECO:0000313" key="1">
    <source>
        <dbReference type="EMBL" id="RIB02296.1"/>
    </source>
</evidence>
<name>A0A397U5H4_9GLOM</name>
<accession>A0A397U5H4</accession>
<proteinExistence type="predicted"/>
<dbReference type="OrthoDB" id="2305086at2759"/>
<dbReference type="EMBL" id="QKWP01002746">
    <property type="protein sequence ID" value="RIB02296.1"/>
    <property type="molecule type" value="Genomic_DNA"/>
</dbReference>
<comment type="caution">
    <text evidence="1">The sequence shown here is derived from an EMBL/GenBank/DDBJ whole genome shotgun (WGS) entry which is preliminary data.</text>
</comment>
<reference evidence="1 2" key="1">
    <citation type="submission" date="2018-06" db="EMBL/GenBank/DDBJ databases">
        <title>Comparative genomics reveals the genomic features of Rhizophagus irregularis, R. cerebriforme, R. diaphanum and Gigaspora rosea, and their symbiotic lifestyle signature.</title>
        <authorList>
            <person name="Morin E."/>
            <person name="San Clemente H."/>
            <person name="Chen E.C.H."/>
            <person name="De La Providencia I."/>
            <person name="Hainaut M."/>
            <person name="Kuo A."/>
            <person name="Kohler A."/>
            <person name="Murat C."/>
            <person name="Tang N."/>
            <person name="Roy S."/>
            <person name="Loubradou J."/>
            <person name="Henrissat B."/>
            <person name="Grigoriev I.V."/>
            <person name="Corradi N."/>
            <person name="Roux C."/>
            <person name="Martin F.M."/>
        </authorList>
    </citation>
    <scope>NUCLEOTIDE SEQUENCE [LARGE SCALE GENOMIC DNA]</scope>
    <source>
        <strain evidence="1 2">DAOM 194757</strain>
    </source>
</reference>
<evidence type="ECO:0000313" key="2">
    <source>
        <dbReference type="Proteomes" id="UP000266673"/>
    </source>
</evidence>
<organism evidence="1 2">
    <name type="scientific">Gigaspora rosea</name>
    <dbReference type="NCBI Taxonomy" id="44941"/>
    <lineage>
        <taxon>Eukaryota</taxon>
        <taxon>Fungi</taxon>
        <taxon>Fungi incertae sedis</taxon>
        <taxon>Mucoromycota</taxon>
        <taxon>Glomeromycotina</taxon>
        <taxon>Glomeromycetes</taxon>
        <taxon>Diversisporales</taxon>
        <taxon>Gigasporaceae</taxon>
        <taxon>Gigaspora</taxon>
    </lineage>
</organism>
<sequence length="157" mass="18093">MSLDPPRIIIPDCDPEQFEKIISVNSRFLRLSLIKGQLEIMPPLPVHIESRGEIIFQVRRHDNENLVGVTSSSQGAFRLLKLEDPNYLNKHTVLSPDCAVVLKDRWDSLTDEAKKILFPRLPLISLLSCVRNMILPMKNWVKARVNTSIQIYFLYPD</sequence>
<dbReference type="Proteomes" id="UP000266673">
    <property type="component" value="Unassembled WGS sequence"/>
</dbReference>
<dbReference type="Gene3D" id="3.90.1570.10">
    <property type="entry name" value="tt1808, chain A"/>
    <property type="match status" value="1"/>
</dbReference>
<dbReference type="InterPro" id="IPR012296">
    <property type="entry name" value="Nuclease_put_TT1808"/>
</dbReference>
<dbReference type="AlphaFoldDB" id="A0A397U5H4"/>